<accession>A0AAE0RPA1</accession>
<organism evidence="1 2">
    <name type="scientific">Potamilus streckersoni</name>
    <dbReference type="NCBI Taxonomy" id="2493646"/>
    <lineage>
        <taxon>Eukaryota</taxon>
        <taxon>Metazoa</taxon>
        <taxon>Spiralia</taxon>
        <taxon>Lophotrochozoa</taxon>
        <taxon>Mollusca</taxon>
        <taxon>Bivalvia</taxon>
        <taxon>Autobranchia</taxon>
        <taxon>Heteroconchia</taxon>
        <taxon>Palaeoheterodonta</taxon>
        <taxon>Unionida</taxon>
        <taxon>Unionoidea</taxon>
        <taxon>Unionidae</taxon>
        <taxon>Ambleminae</taxon>
        <taxon>Lampsilini</taxon>
        <taxon>Potamilus</taxon>
    </lineage>
</organism>
<proteinExistence type="predicted"/>
<evidence type="ECO:0000313" key="2">
    <source>
        <dbReference type="Proteomes" id="UP001195483"/>
    </source>
</evidence>
<dbReference type="AlphaFoldDB" id="A0AAE0RPA1"/>
<sequence>MRDQVTKRVSERFYSSSSIEHSNVGVPTLRGLQKTKSPDNSFDIVMEENEKEETGQPHCATYMTHDPNSVLISLDWKELSSIRKVLRWQVSVRRVKSLPKIPPHENLLEELGIEDNVKDDTLSEYEVHFMKRKAVKEESKSPRVGTREYAAEDLRQLVSQSQEEFKVEEDMPPLLQICRPSPIVYFVHKLLIII</sequence>
<dbReference type="Proteomes" id="UP001195483">
    <property type="component" value="Unassembled WGS sequence"/>
</dbReference>
<protein>
    <submittedName>
        <fullName evidence="1">Uncharacterized protein</fullName>
    </submittedName>
</protein>
<name>A0AAE0RPA1_9BIVA</name>
<keyword evidence="2" id="KW-1185">Reference proteome</keyword>
<reference evidence="1" key="1">
    <citation type="journal article" date="2021" name="Genome Biol. Evol.">
        <title>A High-Quality Reference Genome for a Parasitic Bivalve with Doubly Uniparental Inheritance (Bivalvia: Unionida).</title>
        <authorList>
            <person name="Smith C.H."/>
        </authorList>
    </citation>
    <scope>NUCLEOTIDE SEQUENCE</scope>
    <source>
        <strain evidence="1">CHS0354</strain>
    </source>
</reference>
<reference evidence="1" key="3">
    <citation type="submission" date="2023-05" db="EMBL/GenBank/DDBJ databases">
        <authorList>
            <person name="Smith C.H."/>
        </authorList>
    </citation>
    <scope>NUCLEOTIDE SEQUENCE</scope>
    <source>
        <strain evidence="1">CHS0354</strain>
        <tissue evidence="1">Mantle</tissue>
    </source>
</reference>
<reference evidence="1" key="2">
    <citation type="journal article" date="2021" name="Genome Biol. Evol.">
        <title>Developing a high-quality reference genome for a parasitic bivalve with doubly uniparental inheritance (Bivalvia: Unionida).</title>
        <authorList>
            <person name="Smith C.H."/>
        </authorList>
    </citation>
    <scope>NUCLEOTIDE SEQUENCE</scope>
    <source>
        <strain evidence="1">CHS0354</strain>
        <tissue evidence="1">Mantle</tissue>
    </source>
</reference>
<dbReference type="EMBL" id="JAEAOA010002192">
    <property type="protein sequence ID" value="KAK3577129.1"/>
    <property type="molecule type" value="Genomic_DNA"/>
</dbReference>
<comment type="caution">
    <text evidence="1">The sequence shown here is derived from an EMBL/GenBank/DDBJ whole genome shotgun (WGS) entry which is preliminary data.</text>
</comment>
<gene>
    <name evidence="1" type="ORF">CHS0354_037462</name>
</gene>
<evidence type="ECO:0000313" key="1">
    <source>
        <dbReference type="EMBL" id="KAK3577129.1"/>
    </source>
</evidence>